<name>A0ABR2WQJ8_9FUNG</name>
<sequence length="679" mass="75734">MSNPFHNLTQEDIDYGNYLESSNSQFNSSTIPMNPGVSDATVGGDMSDSGNFDFTHRNYAENPNGETSLSGSKATDSDNSPVGPYILNAQLFNSVNNPMANSIGTSSNSQYTHQPLLGGYTTPLNINLSTVNSDPEKLASTTLGNFPGLYSNSGFDMLSVLARVANRPNPQINLGPVDMSCAFLVVDARQFDFPVVYASQSFENLTGYKDVEVIGRNCRFLQSPDGQVTLGSRRRYTDNSTVHHIKKYILQGKEVQVSFVNYKKGGQPFVNLLTIIPISFGSGEEITHFVGFQVNLIDQPNNILQKMQDGTYMVNYNMMSIQPLLCSGIFQRPLNEHFNTVPMSPDFPATSEVYELIEASETSDQDVVVKLWNQMLLEHSDDFIHVLSLKGIFLYCSPSCKKLLGYESGELIGRNISMICEPSDLIPLMREFREAGTQKEKEPLCFLYRIKSKHLGYFWFEVQGRLYSEQDKVRKCLVLTGRPRPIYKLSVEALQQCGGLSEREFWSKLTLDGMYLYVTNNSKKILELAPEELVGTSLYQMIRFDRATALTRALQQVAEGTTVKLKHKMLNKKGNLVDVVSTFYPGDAIEGKSATFILCQSKESLDADGSSDDGSTTSSAPSPQTNQKSTSTDNLFATLDPGSNTTWQYELHRLRIANQRLRDELQNLATRKRGRELVA</sequence>
<feature type="region of interest" description="Disordered" evidence="4">
    <location>
        <begin position="26"/>
        <end position="80"/>
    </location>
</feature>
<evidence type="ECO:0000313" key="6">
    <source>
        <dbReference type="EMBL" id="KAK9763769.1"/>
    </source>
</evidence>
<organism evidence="6 7">
    <name type="scientific">Basidiobolus ranarum</name>
    <dbReference type="NCBI Taxonomy" id="34480"/>
    <lineage>
        <taxon>Eukaryota</taxon>
        <taxon>Fungi</taxon>
        <taxon>Fungi incertae sedis</taxon>
        <taxon>Zoopagomycota</taxon>
        <taxon>Entomophthoromycotina</taxon>
        <taxon>Basidiobolomycetes</taxon>
        <taxon>Basidiobolales</taxon>
        <taxon>Basidiobolaceae</taxon>
        <taxon>Basidiobolus</taxon>
    </lineage>
</organism>
<feature type="domain" description="PAS" evidence="5">
    <location>
        <begin position="376"/>
        <end position="439"/>
    </location>
</feature>
<feature type="domain" description="PAS" evidence="5">
    <location>
        <begin position="512"/>
        <end position="561"/>
    </location>
</feature>
<keyword evidence="2" id="KW-0288">FMN</keyword>
<reference evidence="6 7" key="1">
    <citation type="submission" date="2023-04" db="EMBL/GenBank/DDBJ databases">
        <title>Genome of Basidiobolus ranarum AG-B5.</title>
        <authorList>
            <person name="Stajich J.E."/>
            <person name="Carter-House D."/>
            <person name="Gryganskyi A."/>
        </authorList>
    </citation>
    <scope>NUCLEOTIDE SEQUENCE [LARGE SCALE GENOMIC DNA]</scope>
    <source>
        <strain evidence="6 7">AG-B5</strain>
    </source>
</reference>
<dbReference type="SUPFAM" id="SSF55785">
    <property type="entry name" value="PYP-like sensor domain (PAS domain)"/>
    <property type="match status" value="3"/>
</dbReference>
<evidence type="ECO:0000256" key="3">
    <source>
        <dbReference type="ARBA" id="ARBA00022991"/>
    </source>
</evidence>
<dbReference type="Pfam" id="PF08447">
    <property type="entry name" value="PAS_3"/>
    <property type="match status" value="1"/>
</dbReference>
<evidence type="ECO:0000256" key="4">
    <source>
        <dbReference type="SAM" id="MobiDB-lite"/>
    </source>
</evidence>
<dbReference type="Pfam" id="PF13426">
    <property type="entry name" value="PAS_9"/>
    <property type="match status" value="2"/>
</dbReference>
<feature type="compositionally biased region" description="Polar residues" evidence="4">
    <location>
        <begin position="64"/>
        <end position="80"/>
    </location>
</feature>
<dbReference type="NCBIfam" id="TIGR00229">
    <property type="entry name" value="sensory_box"/>
    <property type="match status" value="1"/>
</dbReference>
<dbReference type="EMBL" id="JASJQH010000560">
    <property type="protein sequence ID" value="KAK9763769.1"/>
    <property type="molecule type" value="Genomic_DNA"/>
</dbReference>
<feature type="compositionally biased region" description="Low complexity" evidence="4">
    <location>
        <begin position="612"/>
        <end position="623"/>
    </location>
</feature>
<dbReference type="Proteomes" id="UP001479436">
    <property type="component" value="Unassembled WGS sequence"/>
</dbReference>
<accession>A0ABR2WQJ8</accession>
<dbReference type="InterPro" id="IPR013655">
    <property type="entry name" value="PAS_fold_3"/>
</dbReference>
<dbReference type="PROSITE" id="PS50112">
    <property type="entry name" value="PAS"/>
    <property type="match status" value="3"/>
</dbReference>
<dbReference type="PANTHER" id="PTHR47429">
    <property type="entry name" value="PROTEIN TWIN LOV 1"/>
    <property type="match status" value="1"/>
</dbReference>
<protein>
    <recommendedName>
        <fullName evidence="5">PAS domain-containing protein</fullName>
    </recommendedName>
</protein>
<dbReference type="InterPro" id="IPR000014">
    <property type="entry name" value="PAS"/>
</dbReference>
<keyword evidence="7" id="KW-1185">Reference proteome</keyword>
<proteinExistence type="predicted"/>
<keyword evidence="3" id="KW-0157">Chromophore</keyword>
<gene>
    <name evidence="6" type="ORF">K7432_009268</name>
</gene>
<dbReference type="CDD" id="cd00130">
    <property type="entry name" value="PAS"/>
    <property type="match status" value="3"/>
</dbReference>
<dbReference type="PANTHER" id="PTHR47429:SF7">
    <property type="entry name" value="GATA-FACTOR"/>
    <property type="match status" value="1"/>
</dbReference>
<evidence type="ECO:0000313" key="7">
    <source>
        <dbReference type="Proteomes" id="UP001479436"/>
    </source>
</evidence>
<evidence type="ECO:0000256" key="2">
    <source>
        <dbReference type="ARBA" id="ARBA00022643"/>
    </source>
</evidence>
<comment type="caution">
    <text evidence="6">The sequence shown here is derived from an EMBL/GenBank/DDBJ whole genome shotgun (WGS) entry which is preliminary data.</text>
</comment>
<dbReference type="SMART" id="SM00091">
    <property type="entry name" value="PAS"/>
    <property type="match status" value="3"/>
</dbReference>
<feature type="compositionally biased region" description="Polar residues" evidence="4">
    <location>
        <begin position="624"/>
        <end position="637"/>
    </location>
</feature>
<feature type="region of interest" description="Disordered" evidence="4">
    <location>
        <begin position="606"/>
        <end position="637"/>
    </location>
</feature>
<dbReference type="InterPro" id="IPR035965">
    <property type="entry name" value="PAS-like_dom_sf"/>
</dbReference>
<keyword evidence="1" id="KW-0285">Flavoprotein</keyword>
<dbReference type="Gene3D" id="3.30.450.20">
    <property type="entry name" value="PAS domain"/>
    <property type="match status" value="3"/>
</dbReference>
<feature type="domain" description="PAS" evidence="5">
    <location>
        <begin position="183"/>
        <end position="217"/>
    </location>
</feature>
<evidence type="ECO:0000256" key="1">
    <source>
        <dbReference type="ARBA" id="ARBA00022630"/>
    </source>
</evidence>
<evidence type="ECO:0000259" key="5">
    <source>
        <dbReference type="PROSITE" id="PS50112"/>
    </source>
</evidence>